<gene>
    <name evidence="1" type="ORF">LIER_36912</name>
</gene>
<name>A0AAV3PC84_LITER</name>
<dbReference type="EMBL" id="BAABME010017243">
    <property type="protein sequence ID" value="GAA0149347.1"/>
    <property type="molecule type" value="Genomic_DNA"/>
</dbReference>
<organism evidence="1 2">
    <name type="scientific">Lithospermum erythrorhizon</name>
    <name type="common">Purple gromwell</name>
    <name type="synonym">Lithospermum officinale var. erythrorhizon</name>
    <dbReference type="NCBI Taxonomy" id="34254"/>
    <lineage>
        <taxon>Eukaryota</taxon>
        <taxon>Viridiplantae</taxon>
        <taxon>Streptophyta</taxon>
        <taxon>Embryophyta</taxon>
        <taxon>Tracheophyta</taxon>
        <taxon>Spermatophyta</taxon>
        <taxon>Magnoliopsida</taxon>
        <taxon>eudicotyledons</taxon>
        <taxon>Gunneridae</taxon>
        <taxon>Pentapetalae</taxon>
        <taxon>asterids</taxon>
        <taxon>lamiids</taxon>
        <taxon>Boraginales</taxon>
        <taxon>Boraginaceae</taxon>
        <taxon>Boraginoideae</taxon>
        <taxon>Lithospermeae</taxon>
        <taxon>Lithospermum</taxon>
    </lineage>
</organism>
<evidence type="ECO:0000313" key="1">
    <source>
        <dbReference type="EMBL" id="GAA0149347.1"/>
    </source>
</evidence>
<dbReference type="Proteomes" id="UP001454036">
    <property type="component" value="Unassembled WGS sequence"/>
</dbReference>
<keyword evidence="2" id="KW-1185">Reference proteome</keyword>
<evidence type="ECO:0000313" key="2">
    <source>
        <dbReference type="Proteomes" id="UP001454036"/>
    </source>
</evidence>
<reference evidence="1 2" key="1">
    <citation type="submission" date="2024-01" db="EMBL/GenBank/DDBJ databases">
        <title>The complete chloroplast genome sequence of Lithospermum erythrorhizon: insights into the phylogenetic relationship among Boraginaceae species and the maternal lineages of purple gromwells.</title>
        <authorList>
            <person name="Okada T."/>
            <person name="Watanabe K."/>
        </authorList>
    </citation>
    <scope>NUCLEOTIDE SEQUENCE [LARGE SCALE GENOMIC DNA]</scope>
</reference>
<accession>A0AAV3PC84</accession>
<sequence>MSSCEPSTTPIDTKSKLGVVWYSDAQIRESPPPVIVSFSVTTLFHGLPSVRPLSLVLVQKLSIVGLPMWFPRHVGYATFFQHQRTKHVELDIHLVREKVESGQVRVLHVPSRYQITYIFTKGIPLILFTDFRDSLIIRPPPATTAGVY</sequence>
<protein>
    <submittedName>
        <fullName evidence="1">Uncharacterized protein</fullName>
    </submittedName>
</protein>
<dbReference type="AlphaFoldDB" id="A0AAV3PC84"/>
<proteinExistence type="predicted"/>
<comment type="caution">
    <text evidence="1">The sequence shown here is derived from an EMBL/GenBank/DDBJ whole genome shotgun (WGS) entry which is preliminary data.</text>
</comment>